<dbReference type="InterPro" id="IPR009080">
    <property type="entry name" value="tRNAsynth_Ia_anticodon-bd"/>
</dbReference>
<comment type="catalytic activity">
    <reaction evidence="3">
        <text>tRNA(Met) + L-methionine + ATP = L-methionyl-tRNA(Met) + AMP + diphosphate</text>
        <dbReference type="Rhea" id="RHEA:13481"/>
        <dbReference type="Rhea" id="RHEA-COMP:9667"/>
        <dbReference type="Rhea" id="RHEA-COMP:9698"/>
        <dbReference type="ChEBI" id="CHEBI:30616"/>
        <dbReference type="ChEBI" id="CHEBI:33019"/>
        <dbReference type="ChEBI" id="CHEBI:57844"/>
        <dbReference type="ChEBI" id="CHEBI:78442"/>
        <dbReference type="ChEBI" id="CHEBI:78530"/>
        <dbReference type="ChEBI" id="CHEBI:456215"/>
        <dbReference type="EC" id="6.1.1.10"/>
    </reaction>
</comment>
<dbReference type="GO" id="GO:0000049">
    <property type="term" value="F:tRNA binding"/>
    <property type="evidence" value="ECO:0007669"/>
    <property type="project" value="UniProtKB-UniRule"/>
</dbReference>
<reference evidence="7" key="3">
    <citation type="journal article" date="2016" name="Gigascience">
        <title>De novo construction of an expanded transcriptome assembly for the western tarnished plant bug, Lygus hesperus.</title>
        <authorList>
            <person name="Tassone E.E."/>
            <person name="Geib S.M."/>
            <person name="Hall B."/>
            <person name="Fabrick J.A."/>
            <person name="Brent C.S."/>
            <person name="Hull J.J."/>
        </authorList>
    </citation>
    <scope>NUCLEOTIDE SEQUENCE</scope>
</reference>
<organism evidence="6">
    <name type="scientific">Lygus hesperus</name>
    <name type="common">Western plant bug</name>
    <dbReference type="NCBI Taxonomy" id="30085"/>
    <lineage>
        <taxon>Eukaryota</taxon>
        <taxon>Metazoa</taxon>
        <taxon>Ecdysozoa</taxon>
        <taxon>Arthropoda</taxon>
        <taxon>Hexapoda</taxon>
        <taxon>Insecta</taxon>
        <taxon>Pterygota</taxon>
        <taxon>Neoptera</taxon>
        <taxon>Paraneoptera</taxon>
        <taxon>Hemiptera</taxon>
        <taxon>Heteroptera</taxon>
        <taxon>Panheteroptera</taxon>
        <taxon>Cimicomorpha</taxon>
        <taxon>Miridae</taxon>
        <taxon>Mirini</taxon>
        <taxon>Lygus</taxon>
    </lineage>
</organism>
<dbReference type="GO" id="GO:0005829">
    <property type="term" value="C:cytosol"/>
    <property type="evidence" value="ECO:0007669"/>
    <property type="project" value="TreeGrafter"/>
</dbReference>
<feature type="domain" description="TRNA-binding" evidence="5">
    <location>
        <begin position="144"/>
        <end position="250"/>
    </location>
</feature>
<dbReference type="PANTHER" id="PTHR45765:SF1">
    <property type="entry name" value="METHIONINE--TRNA LIGASE, CYTOPLASMIC"/>
    <property type="match status" value="1"/>
</dbReference>
<dbReference type="GO" id="GO:0017101">
    <property type="term" value="C:aminoacyl-tRNA synthetase multienzyme complex"/>
    <property type="evidence" value="ECO:0007669"/>
    <property type="project" value="TreeGrafter"/>
</dbReference>
<accession>A0A0A9YN40</accession>
<dbReference type="InterPro" id="IPR023458">
    <property type="entry name" value="Met-tRNA_ligase_1"/>
</dbReference>
<dbReference type="InterPro" id="IPR041872">
    <property type="entry name" value="Anticodon_Met"/>
</dbReference>
<name>A0A0A9YN40_LYGHE</name>
<evidence type="ECO:0000256" key="2">
    <source>
        <dbReference type="ARBA" id="ARBA00022884"/>
    </source>
</evidence>
<dbReference type="Gene3D" id="1.10.730.10">
    <property type="entry name" value="Isoleucyl-tRNA Synthetase, Domain 1"/>
    <property type="match status" value="1"/>
</dbReference>
<dbReference type="Pfam" id="PF01588">
    <property type="entry name" value="tRNA_bind"/>
    <property type="match status" value="1"/>
</dbReference>
<evidence type="ECO:0000313" key="7">
    <source>
        <dbReference type="EMBL" id="JAQ04718.1"/>
    </source>
</evidence>
<dbReference type="GO" id="GO:0005524">
    <property type="term" value="F:ATP binding"/>
    <property type="evidence" value="ECO:0007669"/>
    <property type="project" value="InterPro"/>
</dbReference>
<reference evidence="6" key="1">
    <citation type="journal article" date="2014" name="PLoS ONE">
        <title>Transcriptome-Based Identification of ABC Transporters in the Western Tarnished Plant Bug Lygus hesperus.</title>
        <authorList>
            <person name="Hull J.J."/>
            <person name="Chaney K."/>
            <person name="Geib S.M."/>
            <person name="Fabrick J.A."/>
            <person name="Brent C.S."/>
            <person name="Walsh D."/>
            <person name="Lavine L.C."/>
        </authorList>
    </citation>
    <scope>NUCLEOTIDE SEQUENCE</scope>
</reference>
<dbReference type="PROSITE" id="PS50886">
    <property type="entry name" value="TRBD"/>
    <property type="match status" value="1"/>
</dbReference>
<dbReference type="SUPFAM" id="SSF47323">
    <property type="entry name" value="Anticodon-binding domain of a subclass of class I aminoacyl-tRNA synthetases"/>
    <property type="match status" value="1"/>
</dbReference>
<dbReference type="InterPro" id="IPR002547">
    <property type="entry name" value="tRNA-bd_dom"/>
</dbReference>
<sequence length="296" mass="33565">MEVVSLGNTYMQMNTPWGLFDTSRARCDVVIYTLAQMIILLSILFEPYVPTLSKTILEQCNLQFWSSPPLHYMCNDRWDPYQNLTTIDYECKDTDAPAQPQLKRFMYMHPNHRINEPSPIVRRLEYKVVDKLRTKYQGKQVELETFPLQVVVGTVVKVEQHPTSSRLSILQIDVGAEKVRQVVACLVDYILQDNGLQGTQVLVLDNIKYAKFSGAISEGMLLTGTTIRDDKAYAIALHPTSSVPNGTIFLPEGCTLQKPLKTFDIKKKLKRLHLQIGSSQQACYGSKSFIMVAPDT</sequence>
<dbReference type="SUPFAM" id="SSF50249">
    <property type="entry name" value="Nucleic acid-binding proteins"/>
    <property type="match status" value="1"/>
</dbReference>
<dbReference type="Gene3D" id="2.40.50.140">
    <property type="entry name" value="Nucleic acid-binding proteins"/>
    <property type="match status" value="1"/>
</dbReference>
<dbReference type="GO" id="GO:0004825">
    <property type="term" value="F:methionine-tRNA ligase activity"/>
    <property type="evidence" value="ECO:0007669"/>
    <property type="project" value="UniProtKB-EC"/>
</dbReference>
<keyword evidence="1 4" id="KW-0820">tRNA-binding</keyword>
<keyword evidence="6" id="KW-0436">Ligase</keyword>
<dbReference type="EMBL" id="GBHO01009132">
    <property type="protein sequence ID" value="JAG34472.1"/>
    <property type="molecule type" value="Transcribed_RNA"/>
</dbReference>
<evidence type="ECO:0000256" key="1">
    <source>
        <dbReference type="ARBA" id="ARBA00022555"/>
    </source>
</evidence>
<evidence type="ECO:0000259" key="5">
    <source>
        <dbReference type="PROSITE" id="PS50886"/>
    </source>
</evidence>
<gene>
    <name evidence="6" type="primary">metS</name>
    <name evidence="7" type="synonym">metS_0</name>
    <name evidence="6" type="ORF">CM83_11453</name>
    <name evidence="7" type="ORF">g.7879</name>
</gene>
<dbReference type="EMBL" id="GDHC01013911">
    <property type="protein sequence ID" value="JAQ04718.1"/>
    <property type="molecule type" value="Transcribed_RNA"/>
</dbReference>
<dbReference type="InterPro" id="IPR012340">
    <property type="entry name" value="NA-bd_OB-fold"/>
</dbReference>
<evidence type="ECO:0000256" key="4">
    <source>
        <dbReference type="PROSITE-ProRule" id="PRU00209"/>
    </source>
</evidence>
<evidence type="ECO:0000256" key="3">
    <source>
        <dbReference type="ARBA" id="ARBA00047364"/>
    </source>
</evidence>
<dbReference type="Pfam" id="PF19303">
    <property type="entry name" value="Anticodon_3"/>
    <property type="match status" value="1"/>
</dbReference>
<reference evidence="6" key="2">
    <citation type="submission" date="2014-07" db="EMBL/GenBank/DDBJ databases">
        <authorList>
            <person name="Hull J."/>
        </authorList>
    </citation>
    <scope>NUCLEOTIDE SEQUENCE</scope>
</reference>
<proteinExistence type="predicted"/>
<dbReference type="CDD" id="cd02153">
    <property type="entry name" value="tRNA_bindingDomain"/>
    <property type="match status" value="1"/>
</dbReference>
<protein>
    <submittedName>
        <fullName evidence="6">Putative methionine--tRNA ligase, cytoplasmic</fullName>
    </submittedName>
</protein>
<dbReference type="GO" id="GO:0006431">
    <property type="term" value="P:methionyl-tRNA aminoacylation"/>
    <property type="evidence" value="ECO:0007669"/>
    <property type="project" value="TreeGrafter"/>
</dbReference>
<keyword evidence="2 4" id="KW-0694">RNA-binding</keyword>
<evidence type="ECO:0000313" key="6">
    <source>
        <dbReference type="EMBL" id="JAG34472.1"/>
    </source>
</evidence>
<dbReference type="AlphaFoldDB" id="A0A0A9YN40"/>
<dbReference type="PANTHER" id="PTHR45765">
    <property type="entry name" value="METHIONINE--TRNA LIGASE"/>
    <property type="match status" value="1"/>
</dbReference>